<organism evidence="3 4">
    <name type="scientific">Galleria mellonella</name>
    <name type="common">Greater wax moth</name>
    <dbReference type="NCBI Taxonomy" id="7137"/>
    <lineage>
        <taxon>Eukaryota</taxon>
        <taxon>Metazoa</taxon>
        <taxon>Ecdysozoa</taxon>
        <taxon>Arthropoda</taxon>
        <taxon>Hexapoda</taxon>
        <taxon>Insecta</taxon>
        <taxon>Pterygota</taxon>
        <taxon>Neoptera</taxon>
        <taxon>Endopterygota</taxon>
        <taxon>Lepidoptera</taxon>
        <taxon>Glossata</taxon>
        <taxon>Ditrysia</taxon>
        <taxon>Pyraloidea</taxon>
        <taxon>Pyralidae</taxon>
        <taxon>Galleriinae</taxon>
        <taxon>Galleria</taxon>
    </lineage>
</organism>
<keyword evidence="1" id="KW-0862">Zinc</keyword>
<evidence type="ECO:0000313" key="4">
    <source>
        <dbReference type="RefSeq" id="XP_031763439.1"/>
    </source>
</evidence>
<accession>A0A6J3BXK6</accession>
<name>A0A6J3BXK6_GALME</name>
<reference evidence="4" key="1">
    <citation type="submission" date="2025-08" db="UniProtKB">
        <authorList>
            <consortium name="RefSeq"/>
        </authorList>
    </citation>
    <scope>IDENTIFICATION</scope>
    <source>
        <tissue evidence="4">Whole larvae</tissue>
    </source>
</reference>
<evidence type="ECO:0000313" key="3">
    <source>
        <dbReference type="Proteomes" id="UP001652740"/>
    </source>
</evidence>
<dbReference type="GeneID" id="113523606"/>
<dbReference type="RefSeq" id="XP_031763439.1">
    <property type="nucleotide sequence ID" value="XM_031907579.2"/>
</dbReference>
<dbReference type="Pfam" id="PF03637">
    <property type="entry name" value="Mob1_phocein"/>
    <property type="match status" value="1"/>
</dbReference>
<dbReference type="Gene3D" id="1.20.140.30">
    <property type="entry name" value="MOB kinase activator"/>
    <property type="match status" value="1"/>
</dbReference>
<evidence type="ECO:0000256" key="2">
    <source>
        <dbReference type="SAM" id="MobiDB-lite"/>
    </source>
</evidence>
<proteinExistence type="predicted"/>
<feature type="binding site" evidence="1">
    <location>
        <position position="203"/>
    </location>
    <ligand>
        <name>Zn(2+)</name>
        <dbReference type="ChEBI" id="CHEBI:29105"/>
    </ligand>
</feature>
<feature type="binding site" evidence="1">
    <location>
        <position position="123"/>
    </location>
    <ligand>
        <name>Zn(2+)</name>
        <dbReference type="ChEBI" id="CHEBI:29105"/>
    </ligand>
</feature>
<sequence length="290" mass="31741">MLRSAGSGGMVGLPPPPHARLSLFDSCHRKIRLIGGGPVAFLGGLVAKARRKEREGEPPGDPKLYLQEALLERKLPELDMRQLVDLPHGLDYNEWLASHTLALFDHVNLLYGTVSEFCTAASCPDMSGPGGRTYAWYDERGKKSRVAAPQYVDYVMTHTQKTINDETVFPTKYANEFPAQFEGVVRRVVRLLFHVVAHMYAAHFRELALLRLHAHLHLTFAHLTALDRRFSLLDQKETEVLRDLETALRLTDTAGGGGGGGGEGGGGGAAAEEASPRRRSPVVTQPLATA</sequence>
<keyword evidence="3" id="KW-1185">Reference proteome</keyword>
<feature type="compositionally biased region" description="Gly residues" evidence="2">
    <location>
        <begin position="254"/>
        <end position="269"/>
    </location>
</feature>
<dbReference type="InterPro" id="IPR005301">
    <property type="entry name" value="MOB_kinase_act_fam"/>
</dbReference>
<protein>
    <submittedName>
        <fullName evidence="4">MOB kinase activator-like 2 isoform X2</fullName>
    </submittedName>
</protein>
<keyword evidence="1" id="KW-0479">Metal-binding</keyword>
<feature type="binding site" evidence="1">
    <location>
        <position position="198"/>
    </location>
    <ligand>
        <name>Zn(2+)</name>
        <dbReference type="ChEBI" id="CHEBI:29105"/>
    </ligand>
</feature>
<dbReference type="PANTHER" id="PTHR22599">
    <property type="entry name" value="MPS ONE BINDER KINASE ACTIVATOR-LIKE MOB"/>
    <property type="match status" value="1"/>
</dbReference>
<dbReference type="Proteomes" id="UP001652740">
    <property type="component" value="Unplaced"/>
</dbReference>
<dbReference type="SMART" id="SM01388">
    <property type="entry name" value="Mob1_phocein"/>
    <property type="match status" value="1"/>
</dbReference>
<dbReference type="InterPro" id="IPR036703">
    <property type="entry name" value="MOB_kinase_act_sf"/>
</dbReference>
<dbReference type="SUPFAM" id="SSF101152">
    <property type="entry name" value="Mob1/phocein"/>
    <property type="match status" value="1"/>
</dbReference>
<dbReference type="CTD" id="81532"/>
<dbReference type="AlphaFoldDB" id="A0A6J3BXK6"/>
<feature type="region of interest" description="Disordered" evidence="2">
    <location>
        <begin position="251"/>
        <end position="290"/>
    </location>
</feature>
<evidence type="ECO:0000256" key="1">
    <source>
        <dbReference type="PIRSR" id="PIRSR605301-1"/>
    </source>
</evidence>
<dbReference type="OrthoDB" id="8170117at2759"/>
<gene>
    <name evidence="4" type="primary">LOC113523606</name>
</gene>
<feature type="binding site" evidence="1">
    <location>
        <position position="118"/>
    </location>
    <ligand>
        <name>Zn(2+)</name>
        <dbReference type="ChEBI" id="CHEBI:29105"/>
    </ligand>
</feature>